<feature type="region of interest" description="Disordered" evidence="1">
    <location>
        <begin position="38"/>
        <end position="93"/>
    </location>
</feature>
<feature type="compositionally biased region" description="Low complexity" evidence="1">
    <location>
        <begin position="75"/>
        <end position="87"/>
    </location>
</feature>
<dbReference type="EMBL" id="JAFNEN010000202">
    <property type="protein sequence ID" value="KAG8189849.1"/>
    <property type="molecule type" value="Genomic_DNA"/>
</dbReference>
<evidence type="ECO:0000256" key="1">
    <source>
        <dbReference type="SAM" id="MobiDB-lite"/>
    </source>
</evidence>
<dbReference type="Proteomes" id="UP000827092">
    <property type="component" value="Unassembled WGS sequence"/>
</dbReference>
<dbReference type="AlphaFoldDB" id="A0AAV6V1Z1"/>
<comment type="caution">
    <text evidence="2">The sequence shown here is derived from an EMBL/GenBank/DDBJ whole genome shotgun (WGS) entry which is preliminary data.</text>
</comment>
<gene>
    <name evidence="2" type="ORF">JTE90_026150</name>
</gene>
<keyword evidence="3" id="KW-1185">Reference proteome</keyword>
<organism evidence="2 3">
    <name type="scientific">Oedothorax gibbosus</name>
    <dbReference type="NCBI Taxonomy" id="931172"/>
    <lineage>
        <taxon>Eukaryota</taxon>
        <taxon>Metazoa</taxon>
        <taxon>Ecdysozoa</taxon>
        <taxon>Arthropoda</taxon>
        <taxon>Chelicerata</taxon>
        <taxon>Arachnida</taxon>
        <taxon>Araneae</taxon>
        <taxon>Araneomorphae</taxon>
        <taxon>Entelegynae</taxon>
        <taxon>Araneoidea</taxon>
        <taxon>Linyphiidae</taxon>
        <taxon>Erigoninae</taxon>
        <taxon>Oedothorax</taxon>
    </lineage>
</organism>
<protein>
    <submittedName>
        <fullName evidence="2">Uncharacterized protein</fullName>
    </submittedName>
</protein>
<proteinExistence type="predicted"/>
<sequence>MERYGKDPEFREGTVCCENGDIRCMSFLELISVHDKTTKMTIPTPPTEFKAPPARQNHRNGDSHTTEAKPSPERISPANPSNPIPASVPGSVTASDPNDAWGVAVINGNLRPIAGTLKGCFEMRHLVPVISVIVLI</sequence>
<evidence type="ECO:0000313" key="2">
    <source>
        <dbReference type="EMBL" id="KAG8189849.1"/>
    </source>
</evidence>
<accession>A0AAV6V1Z1</accession>
<evidence type="ECO:0000313" key="3">
    <source>
        <dbReference type="Proteomes" id="UP000827092"/>
    </source>
</evidence>
<feature type="compositionally biased region" description="Basic and acidic residues" evidence="1">
    <location>
        <begin position="59"/>
        <end position="72"/>
    </location>
</feature>
<reference evidence="2 3" key="1">
    <citation type="journal article" date="2022" name="Nat. Ecol. Evol.">
        <title>A masculinizing supergene underlies an exaggerated male reproductive morph in a spider.</title>
        <authorList>
            <person name="Hendrickx F."/>
            <person name="De Corte Z."/>
            <person name="Sonet G."/>
            <person name="Van Belleghem S.M."/>
            <person name="Kostlbacher S."/>
            <person name="Vangestel C."/>
        </authorList>
    </citation>
    <scope>NUCLEOTIDE SEQUENCE [LARGE SCALE GENOMIC DNA]</scope>
    <source>
        <strain evidence="2">W744_W776</strain>
    </source>
</reference>
<name>A0AAV6V1Z1_9ARAC</name>